<evidence type="ECO:0000313" key="2">
    <source>
        <dbReference type="EMBL" id="MFD2512636.1"/>
    </source>
</evidence>
<feature type="chain" id="PRO_5046008607" evidence="1">
    <location>
        <begin position="19"/>
        <end position="164"/>
    </location>
</feature>
<keyword evidence="3" id="KW-1185">Reference proteome</keyword>
<accession>A0ABW5IG48</accession>
<keyword evidence="1" id="KW-0732">Signal</keyword>
<name>A0ABW5IG48_9BACT</name>
<gene>
    <name evidence="2" type="ORF">ACFSRY_02045</name>
</gene>
<dbReference type="RefSeq" id="WP_377502934.1">
    <property type="nucleotide sequence ID" value="NZ_JBHULU010000002.1"/>
</dbReference>
<dbReference type="Proteomes" id="UP001597544">
    <property type="component" value="Unassembled WGS sequence"/>
</dbReference>
<dbReference type="EMBL" id="JBHULU010000002">
    <property type="protein sequence ID" value="MFD2512636.1"/>
    <property type="molecule type" value="Genomic_DNA"/>
</dbReference>
<evidence type="ECO:0000313" key="3">
    <source>
        <dbReference type="Proteomes" id="UP001597544"/>
    </source>
</evidence>
<proteinExistence type="predicted"/>
<feature type="signal peptide" evidence="1">
    <location>
        <begin position="1"/>
        <end position="18"/>
    </location>
</feature>
<comment type="caution">
    <text evidence="2">The sequence shown here is derived from an EMBL/GenBank/DDBJ whole genome shotgun (WGS) entry which is preliminary data.</text>
</comment>
<protein>
    <submittedName>
        <fullName evidence="2">Uncharacterized protein</fullName>
    </submittedName>
</protein>
<evidence type="ECO:0000256" key="1">
    <source>
        <dbReference type="SAM" id="SignalP"/>
    </source>
</evidence>
<reference evidence="3" key="1">
    <citation type="journal article" date="2019" name="Int. J. Syst. Evol. Microbiol.">
        <title>The Global Catalogue of Microorganisms (GCM) 10K type strain sequencing project: providing services to taxonomists for standard genome sequencing and annotation.</title>
        <authorList>
            <consortium name="The Broad Institute Genomics Platform"/>
            <consortium name="The Broad Institute Genome Sequencing Center for Infectious Disease"/>
            <person name="Wu L."/>
            <person name="Ma J."/>
        </authorList>
    </citation>
    <scope>NUCLEOTIDE SEQUENCE [LARGE SCALE GENOMIC DNA]</scope>
    <source>
        <strain evidence="3">KCTC 42498</strain>
    </source>
</reference>
<sequence length="164" mass="17621">MKQLLFVLLVFSYFCCTAQSSNNINPVLLLSKNGASYPVELKIKGNKPIKVKMADGRKMYLSDYSLIGDSVIATSTDTVALGEIASIKGKLKGSALRKIGGGLVAGTGYYFVAVGYLVGTIALYPPAFLLILPSAGVAYTGHYISGMRHFDTTEKWKLSIAKVE</sequence>
<organism evidence="2 3">
    <name type="scientific">Pontibacter locisalis</name>
    <dbReference type="NCBI Taxonomy" id="1719035"/>
    <lineage>
        <taxon>Bacteria</taxon>
        <taxon>Pseudomonadati</taxon>
        <taxon>Bacteroidota</taxon>
        <taxon>Cytophagia</taxon>
        <taxon>Cytophagales</taxon>
        <taxon>Hymenobacteraceae</taxon>
        <taxon>Pontibacter</taxon>
    </lineage>
</organism>